<dbReference type="EMBL" id="OX395130">
    <property type="protein sequence ID" value="CAI5774380.1"/>
    <property type="molecule type" value="Genomic_DNA"/>
</dbReference>
<evidence type="ECO:0000313" key="1">
    <source>
        <dbReference type="EMBL" id="CAI5774380.1"/>
    </source>
</evidence>
<name>A0AA35K9Y3_9SAUR</name>
<protein>
    <submittedName>
        <fullName evidence="1">Uncharacterized protein</fullName>
    </submittedName>
</protein>
<sequence length="137" mass="15468">MTEGLFSAALHTQLLCHSNLWSKGFFSFLKCYKKLQNIFSRMIERATMLLLHHFRPGEGGSCQSANLNDGCAILGLRVPYAKPPPTNPISLICRIFKYIINCGKPFNLINMPQLCLDVHLERLEICPSVLLLSFSQI</sequence>
<accession>A0AA35K9Y3</accession>
<evidence type="ECO:0000313" key="2">
    <source>
        <dbReference type="Proteomes" id="UP001178461"/>
    </source>
</evidence>
<gene>
    <name evidence="1" type="ORF">PODLI_1B019942</name>
</gene>
<keyword evidence="2" id="KW-1185">Reference proteome</keyword>
<dbReference type="Proteomes" id="UP001178461">
    <property type="component" value="Chromosome 5"/>
</dbReference>
<organism evidence="1 2">
    <name type="scientific">Podarcis lilfordi</name>
    <name type="common">Lilford's wall lizard</name>
    <dbReference type="NCBI Taxonomy" id="74358"/>
    <lineage>
        <taxon>Eukaryota</taxon>
        <taxon>Metazoa</taxon>
        <taxon>Chordata</taxon>
        <taxon>Craniata</taxon>
        <taxon>Vertebrata</taxon>
        <taxon>Euteleostomi</taxon>
        <taxon>Lepidosauria</taxon>
        <taxon>Squamata</taxon>
        <taxon>Bifurcata</taxon>
        <taxon>Unidentata</taxon>
        <taxon>Episquamata</taxon>
        <taxon>Laterata</taxon>
        <taxon>Lacertibaenia</taxon>
        <taxon>Lacertidae</taxon>
        <taxon>Podarcis</taxon>
    </lineage>
</organism>
<reference evidence="1" key="1">
    <citation type="submission" date="2022-12" db="EMBL/GenBank/DDBJ databases">
        <authorList>
            <person name="Alioto T."/>
            <person name="Alioto T."/>
            <person name="Gomez Garrido J."/>
        </authorList>
    </citation>
    <scope>NUCLEOTIDE SEQUENCE</scope>
</reference>
<dbReference type="AlphaFoldDB" id="A0AA35K9Y3"/>
<proteinExistence type="predicted"/>